<accession>D3Q395</accession>
<dbReference type="RefSeq" id="WP_013015636.1">
    <property type="nucleotide sequence ID" value="NC_013947.1"/>
</dbReference>
<name>D3Q395_STANL</name>
<evidence type="ECO:0000313" key="2">
    <source>
        <dbReference type="Proteomes" id="UP000000844"/>
    </source>
</evidence>
<dbReference type="EMBL" id="CP001778">
    <property type="protein sequence ID" value="ADD40065.1"/>
    <property type="molecule type" value="Genomic_DNA"/>
</dbReference>
<reference evidence="1 2" key="1">
    <citation type="journal article" date="2009" name="Stand. Genomic Sci.">
        <title>Complete genome sequence of Stackebrandtia nassauensis type strain (LLR-40K-21).</title>
        <authorList>
            <person name="Munk C."/>
            <person name="Lapidus A."/>
            <person name="Copeland A."/>
            <person name="Jando M."/>
            <person name="Mayilraj S."/>
            <person name="Glavina Del Rio T."/>
            <person name="Nolan M."/>
            <person name="Chen F."/>
            <person name="Lucas S."/>
            <person name="Tice H."/>
            <person name="Cheng J.F."/>
            <person name="Han C."/>
            <person name="Detter J.C."/>
            <person name="Bruce D."/>
            <person name="Goodwin L."/>
            <person name="Chain P."/>
            <person name="Pitluck S."/>
            <person name="Goker M."/>
            <person name="Ovchinikova G."/>
            <person name="Pati A."/>
            <person name="Ivanova N."/>
            <person name="Mavromatis K."/>
            <person name="Chen A."/>
            <person name="Palaniappan K."/>
            <person name="Land M."/>
            <person name="Hauser L."/>
            <person name="Chang Y.J."/>
            <person name="Jeffries C.D."/>
            <person name="Bristow J."/>
            <person name="Eisen J.A."/>
            <person name="Markowitz V."/>
            <person name="Hugenholtz P."/>
            <person name="Kyrpides N.C."/>
            <person name="Klenk H.P."/>
        </authorList>
    </citation>
    <scope>NUCLEOTIDE SEQUENCE [LARGE SCALE GENOMIC DNA]</scope>
    <source>
        <strain evidence="2">DSM 44728 / CIP 108903 / NRRL B-16338 / NBRC 102104 / LLR-40K-21</strain>
    </source>
</reference>
<proteinExistence type="predicted"/>
<gene>
    <name evidence="1" type="ordered locus">Snas_0347</name>
</gene>
<organism evidence="1 2">
    <name type="scientific">Stackebrandtia nassauensis (strain DSM 44728 / CIP 108903 / NRRL B-16338 / NBRC 102104 / LLR-40K-21)</name>
    <dbReference type="NCBI Taxonomy" id="446470"/>
    <lineage>
        <taxon>Bacteria</taxon>
        <taxon>Bacillati</taxon>
        <taxon>Actinomycetota</taxon>
        <taxon>Actinomycetes</taxon>
        <taxon>Glycomycetales</taxon>
        <taxon>Glycomycetaceae</taxon>
        <taxon>Stackebrandtia</taxon>
    </lineage>
</organism>
<dbReference type="KEGG" id="sna:Snas_0347"/>
<protein>
    <submittedName>
        <fullName evidence="1">Uncharacterized protein</fullName>
    </submittedName>
</protein>
<dbReference type="STRING" id="446470.Snas_0347"/>
<dbReference type="HOGENOM" id="CLU_1776309_0_0_11"/>
<dbReference type="Proteomes" id="UP000000844">
    <property type="component" value="Chromosome"/>
</dbReference>
<sequence>MSHTHQQDIEYLRGLLNRAKHHVTVTVVHGLANARHRLNDQGHSDTEVARMLTAASPHSVGARHLRRTLDAIRDGRIHVGQYFNGAEADLGDIIASWATSSTGIDIADTMAALTTETVGFDEAVEQVDELLDECGRITDWLWKRTG</sequence>
<evidence type="ECO:0000313" key="1">
    <source>
        <dbReference type="EMBL" id="ADD40065.1"/>
    </source>
</evidence>
<keyword evidence="2" id="KW-1185">Reference proteome</keyword>
<dbReference type="AlphaFoldDB" id="D3Q395"/>